<gene>
    <name evidence="3" type="ORF">HMF7854_10655</name>
</gene>
<protein>
    <submittedName>
        <fullName evidence="3">XdhC family protein</fullName>
    </submittedName>
</protein>
<dbReference type="Proteomes" id="UP000274661">
    <property type="component" value="Unassembled WGS sequence"/>
</dbReference>
<dbReference type="EMBL" id="RWJF01000001">
    <property type="protein sequence ID" value="RST31245.1"/>
    <property type="molecule type" value="Genomic_DNA"/>
</dbReference>
<comment type="caution">
    <text evidence="3">The sequence shown here is derived from an EMBL/GenBank/DDBJ whole genome shotgun (WGS) entry which is preliminary data.</text>
</comment>
<dbReference type="InterPro" id="IPR003777">
    <property type="entry name" value="XdhC_CoxI"/>
</dbReference>
<feature type="domain" description="XdhC Rossmann" evidence="2">
    <location>
        <begin position="165"/>
        <end position="306"/>
    </location>
</feature>
<feature type="domain" description="XdhC- CoxI" evidence="1">
    <location>
        <begin position="25"/>
        <end position="91"/>
    </location>
</feature>
<proteinExistence type="predicted"/>
<evidence type="ECO:0000259" key="1">
    <source>
        <dbReference type="Pfam" id="PF02625"/>
    </source>
</evidence>
<dbReference type="OrthoDB" id="9815497at2"/>
<organism evidence="3 4">
    <name type="scientific">Sphingomonas ginkgonis</name>
    <dbReference type="NCBI Taxonomy" id="2315330"/>
    <lineage>
        <taxon>Bacteria</taxon>
        <taxon>Pseudomonadati</taxon>
        <taxon>Pseudomonadota</taxon>
        <taxon>Alphaproteobacteria</taxon>
        <taxon>Sphingomonadales</taxon>
        <taxon>Sphingomonadaceae</taxon>
        <taxon>Sphingomonas</taxon>
    </lineage>
</organism>
<dbReference type="PANTHER" id="PTHR30388">
    <property type="entry name" value="ALDEHYDE OXIDOREDUCTASE MOLYBDENUM COFACTOR ASSEMBLY PROTEIN"/>
    <property type="match status" value="1"/>
</dbReference>
<dbReference type="InterPro" id="IPR052698">
    <property type="entry name" value="MoCofactor_Util/Proc"/>
</dbReference>
<evidence type="ECO:0000259" key="2">
    <source>
        <dbReference type="Pfam" id="PF13478"/>
    </source>
</evidence>
<evidence type="ECO:0000313" key="4">
    <source>
        <dbReference type="Proteomes" id="UP000274661"/>
    </source>
</evidence>
<sequence length="314" mass="33056">MLARVEPSAERIRSGDAIRTWRFLAAADEPGVLVLLTGTTGSFPRRVGSQMAVAADGTTAGSLSSGCVEQAIVAEARAALDATAPRRVRFGQGSPFIDIRLPCGGGIDLLFLPDPDRALLRQATERLEARRPVALSVSNDGRLSLEDAGAEPGRLVVHHAPPLRLVVVGQGEEGLATARLARAQGLDYRLLSSDEWLLDAAAGEGLPAEPLDAPTALPELAADPWTAVVFLYHDHEWEAALIARALATPAFWVGAMGSRTTQATRLALLRDQGTDEAAIARLRGPIGLIPAAREPSTLALSVLGEIVGADAARR</sequence>
<dbReference type="AlphaFoldDB" id="A0A429VBB4"/>
<dbReference type="RefSeq" id="WP_126719072.1">
    <property type="nucleotide sequence ID" value="NZ_RWJF01000001.1"/>
</dbReference>
<dbReference type="InterPro" id="IPR027051">
    <property type="entry name" value="XdhC_Rossmann_dom"/>
</dbReference>
<name>A0A429VBB4_9SPHN</name>
<dbReference type="Pfam" id="PF02625">
    <property type="entry name" value="XdhC_CoxI"/>
    <property type="match status" value="1"/>
</dbReference>
<dbReference type="Gene3D" id="3.40.50.720">
    <property type="entry name" value="NAD(P)-binding Rossmann-like Domain"/>
    <property type="match status" value="1"/>
</dbReference>
<accession>A0A429VBB4</accession>
<dbReference type="Pfam" id="PF13478">
    <property type="entry name" value="XdhC_C"/>
    <property type="match status" value="1"/>
</dbReference>
<evidence type="ECO:0000313" key="3">
    <source>
        <dbReference type="EMBL" id="RST31245.1"/>
    </source>
</evidence>
<reference evidence="3 4" key="1">
    <citation type="submission" date="2018-12" db="EMBL/GenBank/DDBJ databases">
        <title>Sphingomonas sp. HMF7854 Genome sequencing and assembly.</title>
        <authorList>
            <person name="Cha I."/>
            <person name="Kang H."/>
            <person name="Kim H."/>
            <person name="Kang J."/>
            <person name="Joh K."/>
        </authorList>
    </citation>
    <scope>NUCLEOTIDE SEQUENCE [LARGE SCALE GENOMIC DNA]</scope>
    <source>
        <strain evidence="3 4">HMF7854</strain>
    </source>
</reference>
<dbReference type="PANTHER" id="PTHR30388:SF4">
    <property type="entry name" value="MOLYBDENUM COFACTOR INSERTION CHAPERONE PAOD"/>
    <property type="match status" value="1"/>
</dbReference>
<keyword evidence="4" id="KW-1185">Reference proteome</keyword>